<keyword evidence="1" id="KW-0472">Membrane</keyword>
<protein>
    <submittedName>
        <fullName evidence="5">Uncharacterized protein</fullName>
    </submittedName>
</protein>
<dbReference type="InterPro" id="IPR010317">
    <property type="entry name" value="WxLIP_PGBD"/>
</dbReference>
<feature type="transmembrane region" description="Helical" evidence="1">
    <location>
        <begin position="310"/>
        <end position="330"/>
    </location>
</feature>
<proteinExistence type="predicted"/>
<dbReference type="EMBL" id="AJAU01000018">
    <property type="protein sequence ID" value="EOL45139.1"/>
    <property type="molecule type" value="Genomic_DNA"/>
</dbReference>
<feature type="domain" description="WxL Interacting Protein host binding" evidence="4">
    <location>
        <begin position="165"/>
        <end position="299"/>
    </location>
</feature>
<evidence type="ECO:0000256" key="2">
    <source>
        <dbReference type="SAM" id="SignalP"/>
    </source>
</evidence>
<dbReference type="STRING" id="317735.RU98_GL002906"/>
<accession>R3TU85</accession>
<dbReference type="PATRIC" id="fig|1158612.3.peg.1922"/>
<evidence type="ECO:0000313" key="6">
    <source>
        <dbReference type="Proteomes" id="UP000013840"/>
    </source>
</evidence>
<name>R3TU85_9ENTE</name>
<comment type="caution">
    <text evidence="5">The sequence shown here is derived from an EMBL/GenBank/DDBJ whole genome shotgun (WGS) entry which is preliminary data.</text>
</comment>
<dbReference type="eggNOG" id="COG4072">
    <property type="taxonomic scope" value="Bacteria"/>
</dbReference>
<dbReference type="AlphaFoldDB" id="R3TU85"/>
<dbReference type="RefSeq" id="WP_010772054.1">
    <property type="nucleotide sequence ID" value="NZ_KB946334.1"/>
</dbReference>
<dbReference type="Pfam" id="PF06030">
    <property type="entry name" value="WxLIP_PGBD"/>
    <property type="match status" value="1"/>
</dbReference>
<keyword evidence="2" id="KW-0732">Signal</keyword>
<evidence type="ECO:0000313" key="5">
    <source>
        <dbReference type="EMBL" id="EOL45139.1"/>
    </source>
</evidence>
<feature type="signal peptide" evidence="2">
    <location>
        <begin position="1"/>
        <end position="28"/>
    </location>
</feature>
<dbReference type="PROSITE" id="PS51257">
    <property type="entry name" value="PROKAR_LIPOPROTEIN"/>
    <property type="match status" value="1"/>
</dbReference>
<gene>
    <name evidence="5" type="ORF">UC7_01945</name>
</gene>
<dbReference type="OrthoDB" id="2148359at2"/>
<evidence type="ECO:0000256" key="1">
    <source>
        <dbReference type="SAM" id="Phobius"/>
    </source>
</evidence>
<sequence length="354" mass="40339">MLKRTLKVIVPMVFFVFGCLVATSNSWAQDADYEVKAIPSIKQVDKTKTYFDLRLNPEEKHTVQVKVTNRSNQERTINTKIKTATTNTNGVVEYINSDQNQSVDLPHDISQLIKTDTPKITLAPHESKNVEYNIIMPKTDFSGILSGGITFTSENAEKNKESSADVAVKNQFGYVIALVLHGEKEVKPDLDLSKVSLGQVNNRNTVFAHLVNSKAAYLNRLNVNVKIRKKNTDTVLYETQKSELQMAPNSVLNYPVSLQETKFKPGNYLLTVHAESKGQVWDFEKEFEIKAKEAEKLNNQAYIHKDKQHYLLYIVLFLLFLLLVLVVYLYKKRQQKINALEKQVAELTKNEEQG</sequence>
<keyword evidence="1" id="KW-1133">Transmembrane helix</keyword>
<keyword evidence="6" id="KW-1185">Reference proteome</keyword>
<feature type="domain" description="WxL Interacting Protein peptidoglycan binding" evidence="3">
    <location>
        <begin position="33"/>
        <end position="152"/>
    </location>
</feature>
<dbReference type="InterPro" id="IPR021759">
    <property type="entry name" value="WxLIP_HBD"/>
</dbReference>
<organism evidence="5 6">
    <name type="scientific">Enterococcus caccae ATCC BAA-1240</name>
    <dbReference type="NCBI Taxonomy" id="1158612"/>
    <lineage>
        <taxon>Bacteria</taxon>
        <taxon>Bacillati</taxon>
        <taxon>Bacillota</taxon>
        <taxon>Bacilli</taxon>
        <taxon>Lactobacillales</taxon>
        <taxon>Enterococcaceae</taxon>
        <taxon>Enterococcus</taxon>
    </lineage>
</organism>
<evidence type="ECO:0000259" key="3">
    <source>
        <dbReference type="Pfam" id="PF06030"/>
    </source>
</evidence>
<dbReference type="Proteomes" id="UP000013840">
    <property type="component" value="Unassembled WGS sequence"/>
</dbReference>
<dbReference type="Pfam" id="PF11797">
    <property type="entry name" value="WxLIP_HBD"/>
    <property type="match status" value="1"/>
</dbReference>
<evidence type="ECO:0000259" key="4">
    <source>
        <dbReference type="Pfam" id="PF11797"/>
    </source>
</evidence>
<feature type="chain" id="PRO_5004362809" evidence="2">
    <location>
        <begin position="29"/>
        <end position="354"/>
    </location>
</feature>
<keyword evidence="1" id="KW-0812">Transmembrane</keyword>
<reference evidence="5 6" key="1">
    <citation type="submission" date="2013-02" db="EMBL/GenBank/DDBJ databases">
        <title>The Genome Sequence of Enterococcus caccae BAA-1240.</title>
        <authorList>
            <consortium name="The Broad Institute Genome Sequencing Platform"/>
            <consortium name="The Broad Institute Genome Sequencing Center for Infectious Disease"/>
            <person name="Earl A.M."/>
            <person name="Gilmore M.S."/>
            <person name="Lebreton F."/>
            <person name="Walker B."/>
            <person name="Young S.K."/>
            <person name="Zeng Q."/>
            <person name="Gargeya S."/>
            <person name="Fitzgerald M."/>
            <person name="Haas B."/>
            <person name="Abouelleil A."/>
            <person name="Alvarado L."/>
            <person name="Arachchi H.M."/>
            <person name="Berlin A.M."/>
            <person name="Chapman S.B."/>
            <person name="Dewar J."/>
            <person name="Goldberg J."/>
            <person name="Griggs A."/>
            <person name="Gujja S."/>
            <person name="Hansen M."/>
            <person name="Howarth C."/>
            <person name="Imamovic A."/>
            <person name="Larimer J."/>
            <person name="McCowan C."/>
            <person name="Murphy C."/>
            <person name="Neiman D."/>
            <person name="Pearson M."/>
            <person name="Priest M."/>
            <person name="Roberts A."/>
            <person name="Saif S."/>
            <person name="Shea T."/>
            <person name="Sisk P."/>
            <person name="Sykes S."/>
            <person name="Wortman J."/>
            <person name="Nusbaum C."/>
            <person name="Birren B."/>
        </authorList>
    </citation>
    <scope>NUCLEOTIDE SEQUENCE [LARGE SCALE GENOMIC DNA]</scope>
    <source>
        <strain evidence="5 6">ATCC BAA-1240</strain>
    </source>
</reference>